<reference evidence="1 2" key="1">
    <citation type="submission" date="2020-01" db="EMBL/GenBank/DDBJ databases">
        <title>Genome sequence of Arachis hypogaea, cultivar Shitouqi.</title>
        <authorList>
            <person name="Zhuang W."/>
            <person name="Chen H."/>
            <person name="Varshney R."/>
            <person name="Wang D."/>
            <person name="Ming R."/>
        </authorList>
    </citation>
    <scope>NUCLEOTIDE SEQUENCE [LARGE SCALE GENOMIC DNA]</scope>
    <source>
        <tissue evidence="1">Young leaf</tissue>
    </source>
</reference>
<proteinExistence type="predicted"/>
<dbReference type="AlphaFoldDB" id="A0A6B9VGV1"/>
<protein>
    <submittedName>
        <fullName evidence="1">Uncharacterized protein</fullName>
    </submittedName>
</protein>
<accession>A0A6B9VGV1</accession>
<sequence>MSGSHILGRSNRSFATENWTRNNVQSRRGPISEWCECGCRPVLRWSGTETETHLNKPFFGCPIIILVERIGAGYLDRFCIK</sequence>
<organism evidence="1 2">
    <name type="scientific">Arachis hypogaea</name>
    <name type="common">Peanut</name>
    <dbReference type="NCBI Taxonomy" id="3818"/>
    <lineage>
        <taxon>Eukaryota</taxon>
        <taxon>Viridiplantae</taxon>
        <taxon>Streptophyta</taxon>
        <taxon>Embryophyta</taxon>
        <taxon>Tracheophyta</taxon>
        <taxon>Spermatophyta</taxon>
        <taxon>Magnoliopsida</taxon>
        <taxon>eudicotyledons</taxon>
        <taxon>Gunneridae</taxon>
        <taxon>Pentapetalae</taxon>
        <taxon>rosids</taxon>
        <taxon>fabids</taxon>
        <taxon>Fabales</taxon>
        <taxon>Fabaceae</taxon>
        <taxon>Papilionoideae</taxon>
        <taxon>50 kb inversion clade</taxon>
        <taxon>dalbergioids sensu lato</taxon>
        <taxon>Dalbergieae</taxon>
        <taxon>Pterocarpus clade</taxon>
        <taxon>Arachis</taxon>
    </lineage>
</organism>
<name>A0A6B9VGV1_ARAHY</name>
<gene>
    <name evidence="1" type="ORF">DS421_19g675830</name>
</gene>
<evidence type="ECO:0000313" key="2">
    <source>
        <dbReference type="Proteomes" id="UP000464620"/>
    </source>
</evidence>
<evidence type="ECO:0000313" key="1">
    <source>
        <dbReference type="EMBL" id="QHN80144.1"/>
    </source>
</evidence>
<dbReference type="Proteomes" id="UP000464620">
    <property type="component" value="Chromosome B09"/>
</dbReference>
<dbReference type="EMBL" id="CP031001">
    <property type="protein sequence ID" value="QHN80144.1"/>
    <property type="molecule type" value="Genomic_DNA"/>
</dbReference>